<dbReference type="Pfam" id="PF04749">
    <property type="entry name" value="PLAC8"/>
    <property type="match status" value="1"/>
</dbReference>
<organism evidence="2 3">
    <name type="scientific">Adineta steineri</name>
    <dbReference type="NCBI Taxonomy" id="433720"/>
    <lineage>
        <taxon>Eukaryota</taxon>
        <taxon>Metazoa</taxon>
        <taxon>Spiralia</taxon>
        <taxon>Gnathifera</taxon>
        <taxon>Rotifera</taxon>
        <taxon>Eurotatoria</taxon>
        <taxon>Bdelloidea</taxon>
        <taxon>Adinetida</taxon>
        <taxon>Adinetidae</taxon>
        <taxon>Adineta</taxon>
    </lineage>
</organism>
<evidence type="ECO:0000313" key="2">
    <source>
        <dbReference type="EMBL" id="CAF4342788.1"/>
    </source>
</evidence>
<dbReference type="NCBIfam" id="TIGR01571">
    <property type="entry name" value="A_thal_Cys_rich"/>
    <property type="match status" value="1"/>
</dbReference>
<protein>
    <submittedName>
        <fullName evidence="2">Uncharacterized protein</fullName>
    </submittedName>
</protein>
<dbReference type="EMBL" id="CAJOAZ010020082">
    <property type="protein sequence ID" value="CAF4342788.1"/>
    <property type="molecule type" value="Genomic_DNA"/>
</dbReference>
<name>A0A820KMN2_9BILA</name>
<gene>
    <name evidence="2" type="ORF">OXD698_LOCUS48329</name>
</gene>
<evidence type="ECO:0000313" key="3">
    <source>
        <dbReference type="Proteomes" id="UP000663844"/>
    </source>
</evidence>
<dbReference type="InterPro" id="IPR006461">
    <property type="entry name" value="PLAC_motif_containing"/>
</dbReference>
<comment type="caution">
    <text evidence="2">The sequence shown here is derived from an EMBL/GenBank/DDBJ whole genome shotgun (WGS) entry which is preliminary data.</text>
</comment>
<comment type="similarity">
    <text evidence="1">Belongs to the cornifelin family.</text>
</comment>
<reference evidence="2" key="1">
    <citation type="submission" date="2021-02" db="EMBL/GenBank/DDBJ databases">
        <authorList>
            <person name="Nowell W R."/>
        </authorList>
    </citation>
    <scope>NUCLEOTIDE SEQUENCE</scope>
</reference>
<sequence>MCLVECGMNWLRHCMKRKSLRDKFNLREDPSYGGCVTTFCCGPCALCQEAHFLEANLIFFYYLYLYLVGQKVFITPYVIQPTAYNVKY</sequence>
<accession>A0A820KMN2</accession>
<dbReference type="Proteomes" id="UP000663844">
    <property type="component" value="Unassembled WGS sequence"/>
</dbReference>
<evidence type="ECO:0000256" key="1">
    <source>
        <dbReference type="ARBA" id="ARBA00009024"/>
    </source>
</evidence>
<proteinExistence type="inferred from homology"/>
<dbReference type="AlphaFoldDB" id="A0A820KMN2"/>